<dbReference type="Proteomes" id="UP000536624">
    <property type="component" value="Unassembled WGS sequence"/>
</dbReference>
<dbReference type="RefSeq" id="WP_167503227.1">
    <property type="nucleotide sequence ID" value="NZ_JAALLH010000001.1"/>
</dbReference>
<comment type="caution">
    <text evidence="1">The sequence shown here is derived from an EMBL/GenBank/DDBJ whole genome shotgun (WGS) entry which is preliminary data.</text>
</comment>
<organism evidence="1 2">
    <name type="scientific">Streptomyces malaysiensis</name>
    <dbReference type="NCBI Taxonomy" id="92644"/>
    <lineage>
        <taxon>Bacteria</taxon>
        <taxon>Bacillati</taxon>
        <taxon>Actinomycetota</taxon>
        <taxon>Actinomycetes</taxon>
        <taxon>Kitasatosporales</taxon>
        <taxon>Streptomycetaceae</taxon>
        <taxon>Streptomyces</taxon>
        <taxon>Streptomyces violaceusniger group</taxon>
    </lineage>
</organism>
<protein>
    <submittedName>
        <fullName evidence="1">Uncharacterized protein</fullName>
    </submittedName>
</protein>
<sequence length="111" mass="12954">MDLQPLSIDPFIPPSGWTMHQIPSFETRLSVCAQEARRMPKDAVYLLPAIEKLPRWAHILPATTEYYLRSIERVTGVIDDAYFQKYVKELDLEPWGAPTGENMVRYPWFEI</sequence>
<dbReference type="EMBL" id="JAALLH010000001">
    <property type="protein sequence ID" value="NIY68107.1"/>
    <property type="molecule type" value="Genomic_DNA"/>
</dbReference>
<evidence type="ECO:0000313" key="1">
    <source>
        <dbReference type="EMBL" id="NIY68107.1"/>
    </source>
</evidence>
<name>A0A7X6B0C6_STRMQ</name>
<reference evidence="1 2" key="1">
    <citation type="submission" date="2020-02" db="EMBL/GenBank/DDBJ databases">
        <title>Streptomyces malaysiensis DSM14702 (JHCC583434, PFL_A843) Genome sequencing and assembly.</title>
        <authorList>
            <person name="Samborskyy M."/>
        </authorList>
    </citation>
    <scope>NUCLEOTIDE SEQUENCE [LARGE SCALE GENOMIC DNA]</scope>
    <source>
        <strain evidence="1 2">DSM 14702</strain>
    </source>
</reference>
<accession>A0A7X6B0C6</accession>
<gene>
    <name evidence="1" type="ORF">SMALB_6189</name>
</gene>
<evidence type="ECO:0000313" key="2">
    <source>
        <dbReference type="Proteomes" id="UP000536624"/>
    </source>
</evidence>
<proteinExistence type="predicted"/>
<dbReference type="AlphaFoldDB" id="A0A7X6B0C6"/>